<dbReference type="EMBL" id="JASSZA010000023">
    <property type="protein sequence ID" value="KAK2083886.1"/>
    <property type="molecule type" value="Genomic_DNA"/>
</dbReference>
<feature type="domain" description="HSF-type DNA-binding" evidence="7">
    <location>
        <begin position="79"/>
        <end position="182"/>
    </location>
</feature>
<evidence type="ECO:0000256" key="6">
    <source>
        <dbReference type="SAM" id="MobiDB-lite"/>
    </source>
</evidence>
<comment type="subcellular location">
    <subcellularLocation>
        <location evidence="1">Nucleus</location>
    </subcellularLocation>
</comment>
<accession>A0ABQ9TGP1</accession>
<evidence type="ECO:0000259" key="7">
    <source>
        <dbReference type="SMART" id="SM00415"/>
    </source>
</evidence>
<protein>
    <submittedName>
        <fullName evidence="9">Heat shock transcription factor, X-linked member 3</fullName>
    </submittedName>
</protein>
<dbReference type="Pfam" id="PF00447">
    <property type="entry name" value="HSF_DNA-bind"/>
    <property type="match status" value="1"/>
</dbReference>
<dbReference type="InterPro" id="IPR000232">
    <property type="entry name" value="HSF_DNA-bd"/>
</dbReference>
<reference evidence="9 12" key="1">
    <citation type="submission" date="2023-05" db="EMBL/GenBank/DDBJ databases">
        <title>B98-5 Cell Line De Novo Hybrid Assembly: An Optical Mapping Approach.</title>
        <authorList>
            <person name="Kananen K."/>
            <person name="Auerbach J.A."/>
            <person name="Kautto E."/>
            <person name="Blachly J.S."/>
        </authorList>
    </citation>
    <scope>NUCLEOTIDE SEQUENCE [LARGE SCALE GENOMIC DNA]</scope>
    <source>
        <strain evidence="9">B95-8</strain>
        <tissue evidence="9">Cell line</tissue>
    </source>
</reference>
<evidence type="ECO:0000313" key="12">
    <source>
        <dbReference type="Proteomes" id="UP001266305"/>
    </source>
</evidence>
<evidence type="ECO:0000313" key="10">
    <source>
        <dbReference type="EMBL" id="KAK2083910.1"/>
    </source>
</evidence>
<keyword evidence="4" id="KW-0539">Nucleus</keyword>
<dbReference type="Proteomes" id="UP001266305">
    <property type="component" value="Unassembled WGS sequence"/>
</dbReference>
<sequence length="301" mass="33473">MASQNTEQEYEAKLAPSVGGEPTSGGPSSFSPDPNLDPREVLDRHDDQAVSQDSGSQDNPPSEDQNQRVASMEDNRNLFSLSFPRKLWMMVEEDTFQSVSWNDDGDAVIIEKDLFQREILQRRGAEKIFETDSLKTFIRQMNLYGFCKIRPSTSPRDNNVMIYHNSNFQRGKPWLLENIRRKGDLRNATQQATHVPAPKRPKLVAIGHPLQIHHSNAKNTAIEMSQGGSPNVQGPSGTQSFTCPGMWPKNTVTGHPPGSGPPQEPNDPNWEGTSENVICASSATAWMESTREVPSSLVYPD</sequence>
<organism evidence="9 12">
    <name type="scientific">Saguinus oedipus</name>
    <name type="common">Cotton-top tamarin</name>
    <name type="synonym">Oedipomidas oedipus</name>
    <dbReference type="NCBI Taxonomy" id="9490"/>
    <lineage>
        <taxon>Eukaryota</taxon>
        <taxon>Metazoa</taxon>
        <taxon>Chordata</taxon>
        <taxon>Craniata</taxon>
        <taxon>Vertebrata</taxon>
        <taxon>Euteleostomi</taxon>
        <taxon>Mammalia</taxon>
        <taxon>Eutheria</taxon>
        <taxon>Euarchontoglires</taxon>
        <taxon>Primates</taxon>
        <taxon>Haplorrhini</taxon>
        <taxon>Platyrrhini</taxon>
        <taxon>Cebidae</taxon>
        <taxon>Callitrichinae</taxon>
        <taxon>Saguinus</taxon>
    </lineage>
</organism>
<evidence type="ECO:0000256" key="4">
    <source>
        <dbReference type="ARBA" id="ARBA00023242"/>
    </source>
</evidence>
<evidence type="ECO:0000256" key="5">
    <source>
        <dbReference type="RuleBase" id="RU004020"/>
    </source>
</evidence>
<dbReference type="InterPro" id="IPR036388">
    <property type="entry name" value="WH-like_DNA-bd_sf"/>
</dbReference>
<dbReference type="PANTHER" id="PTHR10015">
    <property type="entry name" value="HEAT SHOCK TRANSCRIPTION FACTOR"/>
    <property type="match status" value="1"/>
</dbReference>
<comment type="caution">
    <text evidence="9">The sequence shown here is derived from an EMBL/GenBank/DDBJ whole genome shotgun (WGS) entry which is preliminary data.</text>
</comment>
<evidence type="ECO:0000313" key="8">
    <source>
        <dbReference type="EMBL" id="KAK2083886.1"/>
    </source>
</evidence>
<dbReference type="SUPFAM" id="SSF46785">
    <property type="entry name" value="Winged helix' DNA-binding domain"/>
    <property type="match status" value="1"/>
</dbReference>
<dbReference type="PANTHER" id="PTHR10015:SF140">
    <property type="entry name" value="HEAT SHOCK TRANSCRIPTION FACTOR, X-LINKED MEMBER 3-RELATED"/>
    <property type="match status" value="1"/>
</dbReference>
<gene>
    <name evidence="9" type="primary">HSFX3_3</name>
    <name evidence="8" type="synonym">HSFX3_2</name>
    <name evidence="10" type="synonym">HSFX3_4</name>
    <name evidence="11" type="synonym">HSFX3_5</name>
    <name evidence="8" type="ORF">P7K49_039122</name>
    <name evidence="9" type="ORF">P7K49_039140</name>
    <name evidence="10" type="ORF">P7K49_039146</name>
    <name evidence="11" type="ORF">P7K49_039273</name>
</gene>
<feature type="region of interest" description="Disordered" evidence="6">
    <location>
        <begin position="222"/>
        <end position="275"/>
    </location>
</feature>
<comment type="similarity">
    <text evidence="2 5">Belongs to the HSF family.</text>
</comment>
<evidence type="ECO:0000313" key="11">
    <source>
        <dbReference type="EMBL" id="KAK2084037.1"/>
    </source>
</evidence>
<dbReference type="EMBL" id="JASSZA010000023">
    <property type="protein sequence ID" value="KAK2083904.1"/>
    <property type="molecule type" value="Genomic_DNA"/>
</dbReference>
<feature type="compositionally biased region" description="Basic and acidic residues" evidence="6">
    <location>
        <begin position="36"/>
        <end position="48"/>
    </location>
</feature>
<evidence type="ECO:0000256" key="1">
    <source>
        <dbReference type="ARBA" id="ARBA00004123"/>
    </source>
</evidence>
<dbReference type="SMART" id="SM00415">
    <property type="entry name" value="HSF"/>
    <property type="match status" value="1"/>
</dbReference>
<keyword evidence="3" id="KW-0238">DNA-binding</keyword>
<keyword evidence="12" id="KW-1185">Reference proteome</keyword>
<feature type="compositionally biased region" description="Polar residues" evidence="6">
    <location>
        <begin position="222"/>
        <end position="242"/>
    </location>
</feature>
<keyword evidence="9" id="KW-0346">Stress response</keyword>
<evidence type="ECO:0000256" key="2">
    <source>
        <dbReference type="ARBA" id="ARBA00006403"/>
    </source>
</evidence>
<name>A0ABQ9TGP1_SAGOE</name>
<dbReference type="InterPro" id="IPR036390">
    <property type="entry name" value="WH_DNA-bd_sf"/>
</dbReference>
<feature type="region of interest" description="Disordered" evidence="6">
    <location>
        <begin position="1"/>
        <end position="75"/>
    </location>
</feature>
<dbReference type="EMBL" id="JASSZA010000023">
    <property type="protein sequence ID" value="KAK2084037.1"/>
    <property type="molecule type" value="Genomic_DNA"/>
</dbReference>
<dbReference type="Gene3D" id="1.10.10.10">
    <property type="entry name" value="Winged helix-like DNA-binding domain superfamily/Winged helix DNA-binding domain"/>
    <property type="match status" value="1"/>
</dbReference>
<feature type="compositionally biased region" description="Polar residues" evidence="6">
    <location>
        <begin position="49"/>
        <end position="69"/>
    </location>
</feature>
<evidence type="ECO:0000313" key="9">
    <source>
        <dbReference type="EMBL" id="KAK2083904.1"/>
    </source>
</evidence>
<evidence type="ECO:0000256" key="3">
    <source>
        <dbReference type="ARBA" id="ARBA00023125"/>
    </source>
</evidence>
<proteinExistence type="inferred from homology"/>
<dbReference type="EMBL" id="JASSZA010000023">
    <property type="protein sequence ID" value="KAK2083910.1"/>
    <property type="molecule type" value="Genomic_DNA"/>
</dbReference>